<feature type="chain" id="PRO_5035448936" evidence="6">
    <location>
        <begin position="22"/>
        <end position="115"/>
    </location>
</feature>
<dbReference type="Gene3D" id="1.20.1070.10">
    <property type="entry name" value="Rhodopsin 7-helix transmembrane proteins"/>
    <property type="match status" value="1"/>
</dbReference>
<organism evidence="7 8">
    <name type="scientific">Branchiostoma lanceolatum</name>
    <name type="common">Common lancelet</name>
    <name type="synonym">Amphioxus lanceolatum</name>
    <dbReference type="NCBI Taxonomy" id="7740"/>
    <lineage>
        <taxon>Eukaryota</taxon>
        <taxon>Metazoa</taxon>
        <taxon>Chordata</taxon>
        <taxon>Cephalochordata</taxon>
        <taxon>Leptocardii</taxon>
        <taxon>Amphioxiformes</taxon>
        <taxon>Branchiostomatidae</taxon>
        <taxon>Branchiostoma</taxon>
    </lineage>
</organism>
<comment type="subcellular location">
    <subcellularLocation>
        <location evidence="1">Membrane</location>
    </subcellularLocation>
</comment>
<evidence type="ECO:0000256" key="4">
    <source>
        <dbReference type="ARBA" id="ARBA00023136"/>
    </source>
</evidence>
<evidence type="ECO:0000256" key="2">
    <source>
        <dbReference type="ARBA" id="ARBA00022692"/>
    </source>
</evidence>
<dbReference type="Pfam" id="PF00001">
    <property type="entry name" value="7tm_1"/>
    <property type="match status" value="1"/>
</dbReference>
<dbReference type="Proteomes" id="UP000838412">
    <property type="component" value="Chromosome 3"/>
</dbReference>
<dbReference type="GO" id="GO:0016020">
    <property type="term" value="C:membrane"/>
    <property type="evidence" value="ECO:0007669"/>
    <property type="project" value="UniProtKB-SubCell"/>
</dbReference>
<evidence type="ECO:0000256" key="1">
    <source>
        <dbReference type="ARBA" id="ARBA00004370"/>
    </source>
</evidence>
<keyword evidence="8" id="KW-1185">Reference proteome</keyword>
<reference evidence="7" key="1">
    <citation type="submission" date="2022-01" db="EMBL/GenBank/DDBJ databases">
        <authorList>
            <person name="Braso-Vives M."/>
        </authorList>
    </citation>
    <scope>NUCLEOTIDE SEQUENCE</scope>
</reference>
<dbReference type="SUPFAM" id="SSF81321">
    <property type="entry name" value="Family A G protein-coupled receptor-like"/>
    <property type="match status" value="1"/>
</dbReference>
<gene>
    <name evidence="7" type="primary">GPR21</name>
    <name evidence="7" type="ORF">BLAG_LOCUS15739</name>
</gene>
<keyword evidence="2 5" id="KW-0812">Transmembrane</keyword>
<proteinExistence type="predicted"/>
<accession>A0A8K0EKZ9</accession>
<evidence type="ECO:0000256" key="3">
    <source>
        <dbReference type="ARBA" id="ARBA00022989"/>
    </source>
</evidence>
<evidence type="ECO:0000313" key="8">
    <source>
        <dbReference type="Proteomes" id="UP000838412"/>
    </source>
</evidence>
<dbReference type="AlphaFoldDB" id="A0A8K0EKZ9"/>
<keyword evidence="4 5" id="KW-0472">Membrane</keyword>
<dbReference type="InterPro" id="IPR000276">
    <property type="entry name" value="GPCR_Rhodpsn"/>
</dbReference>
<name>A0A8K0EKZ9_BRALA</name>
<protein>
    <submittedName>
        <fullName evidence="7">GPR21 protein</fullName>
    </submittedName>
</protein>
<evidence type="ECO:0000256" key="6">
    <source>
        <dbReference type="SAM" id="SignalP"/>
    </source>
</evidence>
<evidence type="ECO:0000313" key="7">
    <source>
        <dbReference type="EMBL" id="CAH1258035.1"/>
    </source>
</evidence>
<keyword evidence="3 5" id="KW-1133">Transmembrane helix</keyword>
<dbReference type="EMBL" id="OV696688">
    <property type="protein sequence ID" value="CAH1258035.1"/>
    <property type="molecule type" value="Genomic_DNA"/>
</dbReference>
<sequence length="115" mass="12283">MFGFSVSVMVIVLMTTQLAIAVQRFAVAIKPLTAAVSITRGRMLLSAAFTWLYSALLMLPPLLGFSHIEVFVNHSSNDVCVVATCGPTVSQGSLESSLISFRPLPKLRSSPAELG</sequence>
<keyword evidence="6" id="KW-0732">Signal</keyword>
<feature type="signal peptide" evidence="6">
    <location>
        <begin position="1"/>
        <end position="21"/>
    </location>
</feature>
<dbReference type="GO" id="GO:0004930">
    <property type="term" value="F:G protein-coupled receptor activity"/>
    <property type="evidence" value="ECO:0007669"/>
    <property type="project" value="InterPro"/>
</dbReference>
<evidence type="ECO:0000256" key="5">
    <source>
        <dbReference type="SAM" id="Phobius"/>
    </source>
</evidence>
<feature type="transmembrane region" description="Helical" evidence="5">
    <location>
        <begin position="45"/>
        <end position="65"/>
    </location>
</feature>